<organism evidence="1 2">
    <name type="scientific">Rhizoctonia solani</name>
    <dbReference type="NCBI Taxonomy" id="456999"/>
    <lineage>
        <taxon>Eukaryota</taxon>
        <taxon>Fungi</taxon>
        <taxon>Dikarya</taxon>
        <taxon>Basidiomycota</taxon>
        <taxon>Agaricomycotina</taxon>
        <taxon>Agaricomycetes</taxon>
        <taxon>Cantharellales</taxon>
        <taxon>Ceratobasidiaceae</taxon>
        <taxon>Rhizoctonia</taxon>
    </lineage>
</organism>
<protein>
    <submittedName>
        <fullName evidence="1">Uncharacterized protein</fullName>
    </submittedName>
</protein>
<evidence type="ECO:0000313" key="1">
    <source>
        <dbReference type="EMBL" id="CAE6451908.1"/>
    </source>
</evidence>
<comment type="caution">
    <text evidence="1">The sequence shown here is derived from an EMBL/GenBank/DDBJ whole genome shotgun (WGS) entry which is preliminary data.</text>
</comment>
<name>A0A8H3BBK8_9AGAM</name>
<accession>A0A8H3BBK8</accession>
<gene>
    <name evidence="1" type="ORF">RDB_LOCUS70942</name>
</gene>
<dbReference type="Proteomes" id="UP000663888">
    <property type="component" value="Unassembled WGS sequence"/>
</dbReference>
<dbReference type="AlphaFoldDB" id="A0A8H3BBK8"/>
<dbReference type="EMBL" id="CAJMWX010001042">
    <property type="protein sequence ID" value="CAE6451908.1"/>
    <property type="molecule type" value="Genomic_DNA"/>
</dbReference>
<sequence length="541" mass="62425">MFCPSKAIVPGVYGSAINLPDVHFGRGYLGRFAVLVLHQAEEEETERYLLKDYFEILMEANQLRKAGDRDAWVAWADERVNSVKAWRKKTTPLVEWMIKWKSELKLARAKEIKTRLLELGWELIDIQNGHLHSSQWNTFVNKAKILDNKEWNNELPNLLDGVGYARSKRLRLEAHRRREARNHHVKTWLQSLPETKLNITLCKKDSNKLQDLDLMETSAAVFHSEDTEKQNVTIQVNLYPNEKFIEHSGLNDQSHFHALLDKDQPMEDFQLELRDKRASIEKQLHKDWSRNLEAALVKKLPRNLAPVNIEGSDFYLQVHIGTEDISIVDAHRLVPNFRELLRADILLGGGAYNFGYFPHTCDDWSPTGCAQYNDKVSAIARALLSTLQRPNASFLEMRALGNSFLCGRCTGEPVYRSWEDILAHYSFEGEYHKKACRLKAHYSKYSTSLNAMSLVPIHDLSKVDIEKPLVRFVAKRDQIQRTETSTSSCLLCFSIDHIYITDASQIEAHVREVHLIELPVLGEHYRIKPLQTAKCKNQEKC</sequence>
<evidence type="ECO:0000313" key="2">
    <source>
        <dbReference type="Proteomes" id="UP000663888"/>
    </source>
</evidence>
<proteinExistence type="predicted"/>
<reference evidence="1" key="1">
    <citation type="submission" date="2021-01" db="EMBL/GenBank/DDBJ databases">
        <authorList>
            <person name="Kaushik A."/>
        </authorList>
    </citation>
    <scope>NUCLEOTIDE SEQUENCE</scope>
    <source>
        <strain evidence="1">AG4-R118</strain>
    </source>
</reference>